<dbReference type="EMBL" id="JAPFFF010000001">
    <property type="protein sequence ID" value="KAK8897989.1"/>
    <property type="molecule type" value="Genomic_DNA"/>
</dbReference>
<comment type="caution">
    <text evidence="1">The sequence shown here is derived from an EMBL/GenBank/DDBJ whole genome shotgun (WGS) entry which is preliminary data.</text>
</comment>
<keyword evidence="2" id="KW-1185">Reference proteome</keyword>
<dbReference type="Proteomes" id="UP001470230">
    <property type="component" value="Unassembled WGS sequence"/>
</dbReference>
<protein>
    <recommendedName>
        <fullName evidence="3">Helicase C-terminal domain-containing protein</fullName>
    </recommendedName>
</protein>
<name>A0ABR2L3P1_9EUKA</name>
<accession>A0ABR2L3P1</accession>
<dbReference type="InterPro" id="IPR027417">
    <property type="entry name" value="P-loop_NTPase"/>
</dbReference>
<dbReference type="SUPFAM" id="SSF52540">
    <property type="entry name" value="P-loop containing nucleoside triphosphate hydrolases"/>
    <property type="match status" value="1"/>
</dbReference>
<organism evidence="1 2">
    <name type="scientific">Tritrichomonas musculus</name>
    <dbReference type="NCBI Taxonomy" id="1915356"/>
    <lineage>
        <taxon>Eukaryota</taxon>
        <taxon>Metamonada</taxon>
        <taxon>Parabasalia</taxon>
        <taxon>Tritrichomonadida</taxon>
        <taxon>Tritrichomonadidae</taxon>
        <taxon>Tritrichomonas</taxon>
    </lineage>
</organism>
<gene>
    <name evidence="1" type="ORF">M9Y10_000234</name>
</gene>
<evidence type="ECO:0000313" key="1">
    <source>
        <dbReference type="EMBL" id="KAK8897989.1"/>
    </source>
</evidence>
<dbReference type="Gene3D" id="3.40.50.300">
    <property type="entry name" value="P-loop containing nucleotide triphosphate hydrolases"/>
    <property type="match status" value="1"/>
</dbReference>
<proteinExistence type="predicted"/>
<reference evidence="1 2" key="1">
    <citation type="submission" date="2024-04" db="EMBL/GenBank/DDBJ databases">
        <title>Tritrichomonas musculus Genome.</title>
        <authorList>
            <person name="Alves-Ferreira E."/>
            <person name="Grigg M."/>
            <person name="Lorenzi H."/>
            <person name="Galac M."/>
        </authorList>
    </citation>
    <scope>NUCLEOTIDE SEQUENCE [LARGE SCALE GENOMIC DNA]</scope>
    <source>
        <strain evidence="1 2">EAF2021</strain>
    </source>
</reference>
<sequence length="168" mass="19321">MLHKCGIKYIDIFNGKDEILRPDRIAGLEGAVSLGTNVCGRGTDIIQRSSKHLYVIVSNFSSNTRVMHQAYRRTAHQGNKGTFRVICVSDQYPAQPESYDDTEMESVINDFKIKNDEQRSFIDHFKQNRSWIFSGDIGSQHLCRQDIANMREAKINVNRIVAYNYKFP</sequence>
<evidence type="ECO:0000313" key="2">
    <source>
        <dbReference type="Proteomes" id="UP001470230"/>
    </source>
</evidence>
<evidence type="ECO:0008006" key="3">
    <source>
        <dbReference type="Google" id="ProtNLM"/>
    </source>
</evidence>